<evidence type="ECO:0000256" key="5">
    <source>
        <dbReference type="ARBA" id="ARBA00013063"/>
    </source>
</evidence>
<dbReference type="InterPro" id="IPR000887">
    <property type="entry name" value="Aldlse_KDPG_KHG"/>
</dbReference>
<organism evidence="9 10">
    <name type="scientific">Lentzea alba</name>
    <dbReference type="NCBI Taxonomy" id="2714351"/>
    <lineage>
        <taxon>Bacteria</taxon>
        <taxon>Bacillati</taxon>
        <taxon>Actinomycetota</taxon>
        <taxon>Actinomycetes</taxon>
        <taxon>Pseudonocardiales</taxon>
        <taxon>Pseudonocardiaceae</taxon>
        <taxon>Lentzea</taxon>
    </lineage>
</organism>
<dbReference type="NCBIfam" id="NF004325">
    <property type="entry name" value="PRK05718.1"/>
    <property type="match status" value="1"/>
</dbReference>
<gene>
    <name evidence="9" type="primary">eda</name>
    <name evidence="9" type="ORF">G7043_28820</name>
</gene>
<dbReference type="AlphaFoldDB" id="A0A7C9RU20"/>
<keyword evidence="10" id="KW-1185">Reference proteome</keyword>
<dbReference type="SUPFAM" id="SSF51569">
    <property type="entry name" value="Aldolase"/>
    <property type="match status" value="1"/>
</dbReference>
<dbReference type="PANTHER" id="PTHR30246:SF1">
    <property type="entry name" value="2-DEHYDRO-3-DEOXY-6-PHOSPHOGALACTONATE ALDOLASE-RELATED"/>
    <property type="match status" value="1"/>
</dbReference>
<sequence>MRYIGFRSRRAAVTTGADLLTLSPVIPVVVVDDADHAVPLAQALLRGGVRVIELTLRTPAALAAIENVAREVPDIVIGAGTVTAPEHAEQAAKAGAAFLVTPGTTDRVLDAADATGLPYLPGAATVSEVMRLAERGLSALKFFPAEAAGGVDYLKSIGGPIPHVKFCPTGGITPQTAPNYLALPNVGCVGGSWLAPKDALANGDWDRIETLAREASRLG</sequence>
<comment type="pathway">
    <text evidence="2">Carbohydrate acid metabolism; 2-dehydro-3-deoxy-D-gluconate degradation; D-glyceraldehyde 3-phosphate and pyruvate from 2-dehydro-3-deoxy-D-gluconate: step 2/2.</text>
</comment>
<evidence type="ECO:0000313" key="9">
    <source>
        <dbReference type="EMBL" id="NGY62930.1"/>
    </source>
</evidence>
<evidence type="ECO:0000256" key="3">
    <source>
        <dbReference type="ARBA" id="ARBA00006906"/>
    </source>
</evidence>
<evidence type="ECO:0000256" key="1">
    <source>
        <dbReference type="ARBA" id="ARBA00000654"/>
    </source>
</evidence>
<keyword evidence="7" id="KW-0704">Schiff base</keyword>
<dbReference type="Pfam" id="PF01081">
    <property type="entry name" value="Aldolase"/>
    <property type="match status" value="1"/>
</dbReference>
<dbReference type="PANTHER" id="PTHR30246">
    <property type="entry name" value="2-KETO-3-DEOXY-6-PHOSPHOGLUCONATE ALDOLASE"/>
    <property type="match status" value="1"/>
</dbReference>
<evidence type="ECO:0000256" key="7">
    <source>
        <dbReference type="ARBA" id="ARBA00023270"/>
    </source>
</evidence>
<dbReference type="EC" id="4.1.2.14" evidence="5"/>
<dbReference type="GO" id="GO:0008675">
    <property type="term" value="F:2-dehydro-3-deoxy-phosphogluconate aldolase activity"/>
    <property type="evidence" value="ECO:0007669"/>
    <property type="project" value="UniProtKB-EC"/>
</dbReference>
<dbReference type="PROSITE" id="PS00159">
    <property type="entry name" value="ALDOLASE_KDPG_KHG_1"/>
    <property type="match status" value="1"/>
</dbReference>
<dbReference type="NCBIfam" id="TIGR01182">
    <property type="entry name" value="eda"/>
    <property type="match status" value="1"/>
</dbReference>
<evidence type="ECO:0000256" key="4">
    <source>
        <dbReference type="ARBA" id="ARBA00011233"/>
    </source>
</evidence>
<evidence type="ECO:0000256" key="8">
    <source>
        <dbReference type="ARBA" id="ARBA00023277"/>
    </source>
</evidence>
<dbReference type="PROSITE" id="PS00160">
    <property type="entry name" value="ALDOLASE_KDPG_KHG_2"/>
    <property type="match status" value="1"/>
</dbReference>
<accession>A0A7C9RU20</accession>
<reference evidence="9 10" key="1">
    <citation type="submission" date="2020-03" db="EMBL/GenBank/DDBJ databases">
        <title>Isolation and identification of active actinomycetes.</title>
        <authorList>
            <person name="Sun X."/>
        </authorList>
    </citation>
    <scope>NUCLEOTIDE SEQUENCE [LARGE SCALE GENOMIC DNA]</scope>
    <source>
        <strain evidence="9 10">NEAU-D13</strain>
    </source>
</reference>
<comment type="caution">
    <text evidence="9">The sequence shown here is derived from an EMBL/GenBank/DDBJ whole genome shotgun (WGS) entry which is preliminary data.</text>
</comment>
<comment type="catalytic activity">
    <reaction evidence="1">
        <text>2-dehydro-3-deoxy-6-phospho-D-gluconate = D-glyceraldehyde 3-phosphate + pyruvate</text>
        <dbReference type="Rhea" id="RHEA:17089"/>
        <dbReference type="ChEBI" id="CHEBI:15361"/>
        <dbReference type="ChEBI" id="CHEBI:57569"/>
        <dbReference type="ChEBI" id="CHEBI:59776"/>
        <dbReference type="EC" id="4.1.2.14"/>
    </reaction>
</comment>
<dbReference type="EMBL" id="JAAMPJ010000008">
    <property type="protein sequence ID" value="NGY62930.1"/>
    <property type="molecule type" value="Genomic_DNA"/>
</dbReference>
<dbReference type="InterPro" id="IPR031337">
    <property type="entry name" value="KDPG/KHG_AS_1"/>
</dbReference>
<dbReference type="Gene3D" id="3.20.20.70">
    <property type="entry name" value="Aldolase class I"/>
    <property type="match status" value="1"/>
</dbReference>
<dbReference type="InterPro" id="IPR013785">
    <property type="entry name" value="Aldolase_TIM"/>
</dbReference>
<comment type="subunit">
    <text evidence="4">Homotrimer.</text>
</comment>
<evidence type="ECO:0000313" key="10">
    <source>
        <dbReference type="Proteomes" id="UP000481360"/>
    </source>
</evidence>
<evidence type="ECO:0000256" key="2">
    <source>
        <dbReference type="ARBA" id="ARBA00004736"/>
    </source>
</evidence>
<dbReference type="CDD" id="cd00452">
    <property type="entry name" value="KDPG_aldolase"/>
    <property type="match status" value="1"/>
</dbReference>
<dbReference type="Proteomes" id="UP000481360">
    <property type="component" value="Unassembled WGS sequence"/>
</dbReference>
<evidence type="ECO:0000256" key="6">
    <source>
        <dbReference type="ARBA" id="ARBA00023239"/>
    </source>
</evidence>
<dbReference type="InterPro" id="IPR031338">
    <property type="entry name" value="KDPG/KHG_AS_2"/>
</dbReference>
<comment type="similarity">
    <text evidence="3">Belongs to the KHG/KDPG aldolase family.</text>
</comment>
<proteinExistence type="inferred from homology"/>
<name>A0A7C9RU20_9PSEU</name>
<protein>
    <recommendedName>
        <fullName evidence="5">2-dehydro-3-deoxy-phosphogluconate aldolase</fullName>
        <ecNumber evidence="5">4.1.2.14</ecNumber>
    </recommendedName>
</protein>
<keyword evidence="8" id="KW-0119">Carbohydrate metabolism</keyword>
<keyword evidence="6 9" id="KW-0456">Lyase</keyword>